<feature type="chain" id="PRO_5011331114" description="Cytochrome c-type biogenesis protein" evidence="9">
    <location>
        <begin position="38"/>
        <end position="195"/>
    </location>
</feature>
<evidence type="ECO:0000259" key="11">
    <source>
        <dbReference type="Pfam" id="PF03918"/>
    </source>
</evidence>
<dbReference type="EMBL" id="FNAP01000005">
    <property type="protein sequence ID" value="SDE30585.1"/>
    <property type="molecule type" value="Genomic_DNA"/>
</dbReference>
<evidence type="ECO:0000256" key="5">
    <source>
        <dbReference type="ARBA" id="ARBA00022748"/>
    </source>
</evidence>
<keyword evidence="2 9" id="KW-0349">Heme</keyword>
<evidence type="ECO:0000256" key="10">
    <source>
        <dbReference type="SAM" id="MobiDB-lite"/>
    </source>
</evidence>
<keyword evidence="9" id="KW-1133">Transmembrane helix</keyword>
<evidence type="ECO:0000256" key="6">
    <source>
        <dbReference type="ARBA" id="ARBA00023004"/>
    </source>
</evidence>
<proteinExistence type="inferred from homology"/>
<dbReference type="STRING" id="69960.SAMN05421720_105177"/>
<dbReference type="Gene3D" id="1.10.8.640">
    <property type="entry name" value="Cytochrome C biogenesis protein"/>
    <property type="match status" value="1"/>
</dbReference>
<feature type="region of interest" description="Disordered" evidence="10">
    <location>
        <begin position="166"/>
        <end position="195"/>
    </location>
</feature>
<dbReference type="AlphaFoldDB" id="A0A1G7BWK8"/>
<feature type="compositionally biased region" description="Basic and acidic residues" evidence="10">
    <location>
        <begin position="166"/>
        <end position="186"/>
    </location>
</feature>
<dbReference type="PANTHER" id="PTHR47870:SF1">
    <property type="entry name" value="CYTOCHROME C-TYPE BIOGENESIS PROTEIN CCMH"/>
    <property type="match status" value="1"/>
</dbReference>
<feature type="signal peptide" evidence="9">
    <location>
        <begin position="1"/>
        <end position="37"/>
    </location>
</feature>
<protein>
    <recommendedName>
        <fullName evidence="9">Cytochrome c-type biogenesis protein</fullName>
    </recommendedName>
</protein>
<dbReference type="InterPro" id="IPR051263">
    <property type="entry name" value="C-type_cytochrome_biogenesis"/>
</dbReference>
<comment type="function">
    <text evidence="7">Required for the biogenesis of c-type cytochromes. Possible subunit of a heme lyase.</text>
</comment>
<dbReference type="GO" id="GO:0046872">
    <property type="term" value="F:metal ion binding"/>
    <property type="evidence" value="ECO:0007669"/>
    <property type="project" value="UniProtKB-KW"/>
</dbReference>
<evidence type="ECO:0000256" key="8">
    <source>
        <dbReference type="ARBA" id="ARBA00060491"/>
    </source>
</evidence>
<reference evidence="12 13" key="1">
    <citation type="submission" date="2016-10" db="EMBL/GenBank/DDBJ databases">
        <authorList>
            <person name="de Groot N.N."/>
        </authorList>
    </citation>
    <scope>NUCLEOTIDE SEQUENCE [LARGE SCALE GENOMIC DNA]</scope>
    <source>
        <strain evidence="12 13">ATCC 700224</strain>
    </source>
</reference>
<evidence type="ECO:0000313" key="12">
    <source>
        <dbReference type="EMBL" id="SDE30585.1"/>
    </source>
</evidence>
<dbReference type="FunFam" id="1.10.8.640:FF:000001">
    <property type="entry name" value="Cytochrome c-type biogenesis protein"/>
    <property type="match status" value="1"/>
</dbReference>
<dbReference type="RefSeq" id="WP_092785241.1">
    <property type="nucleotide sequence ID" value="NZ_FNAP01000005.1"/>
</dbReference>
<comment type="similarity">
    <text evidence="1 9">Belongs to the CcmH/CycL/Ccl2/NrfF family.</text>
</comment>
<evidence type="ECO:0000256" key="3">
    <source>
        <dbReference type="ARBA" id="ARBA00022723"/>
    </source>
</evidence>
<dbReference type="OrthoDB" id="9804975at2"/>
<evidence type="ECO:0000256" key="1">
    <source>
        <dbReference type="ARBA" id="ARBA00010342"/>
    </source>
</evidence>
<keyword evidence="3 9" id="KW-0479">Metal-binding</keyword>
<keyword evidence="9" id="KW-0812">Transmembrane</keyword>
<sequence>MRPGNKQARTGTGAIARVVAGAAVALAVAVGAGSAGAVEPDEMLEDPALEERAREVSKDLRCVVCQNESIDESNADMARDMRLLVRDRLLEGDSNEEVKQYLVDRYGDYVLLRPPFKPTTYVLWFGPALILIGAVLAVVFSYRRKAAAPAAPPPLTDEEKAQLRTLLAERGEGAETTGKARADHTKPKARRGGRS</sequence>
<organism evidence="12 13">
    <name type="scientific">Rhodospira trueperi</name>
    <dbReference type="NCBI Taxonomy" id="69960"/>
    <lineage>
        <taxon>Bacteria</taxon>
        <taxon>Pseudomonadati</taxon>
        <taxon>Pseudomonadota</taxon>
        <taxon>Alphaproteobacteria</taxon>
        <taxon>Rhodospirillales</taxon>
        <taxon>Rhodospirillaceae</taxon>
        <taxon>Rhodospira</taxon>
    </lineage>
</organism>
<name>A0A1G7BWK8_9PROT</name>
<evidence type="ECO:0000256" key="7">
    <source>
        <dbReference type="ARBA" id="ARBA00037230"/>
    </source>
</evidence>
<gene>
    <name evidence="12" type="ORF">SAMN05421720_105177</name>
</gene>
<evidence type="ECO:0000256" key="2">
    <source>
        <dbReference type="ARBA" id="ARBA00022617"/>
    </source>
</evidence>
<evidence type="ECO:0000256" key="4">
    <source>
        <dbReference type="ARBA" id="ARBA00022729"/>
    </source>
</evidence>
<evidence type="ECO:0000256" key="9">
    <source>
        <dbReference type="RuleBase" id="RU364112"/>
    </source>
</evidence>
<keyword evidence="6 9" id="KW-0408">Iron</keyword>
<feature type="transmembrane region" description="Helical" evidence="9">
    <location>
        <begin position="121"/>
        <end position="142"/>
    </location>
</feature>
<dbReference type="PANTHER" id="PTHR47870">
    <property type="entry name" value="CYTOCHROME C-TYPE BIOGENESIS PROTEIN CCMH"/>
    <property type="match status" value="1"/>
</dbReference>
<evidence type="ECO:0000313" key="13">
    <source>
        <dbReference type="Proteomes" id="UP000199412"/>
    </source>
</evidence>
<dbReference type="InterPro" id="IPR038297">
    <property type="entry name" value="CcmH/CycL/NrfF/Ccl2_sf"/>
</dbReference>
<feature type="domain" description="CcmH/CycL/Ccl2/NrfF N-terminal" evidence="11">
    <location>
        <begin position="27"/>
        <end position="167"/>
    </location>
</feature>
<keyword evidence="5" id="KW-0201">Cytochrome c-type biogenesis</keyword>
<dbReference type="CDD" id="cd16378">
    <property type="entry name" value="CcmH_N"/>
    <property type="match status" value="1"/>
</dbReference>
<dbReference type="Proteomes" id="UP000199412">
    <property type="component" value="Unassembled WGS sequence"/>
</dbReference>
<dbReference type="InterPro" id="IPR005616">
    <property type="entry name" value="CcmH/CycL/Ccl2/NrfF_N"/>
</dbReference>
<dbReference type="GO" id="GO:0005886">
    <property type="term" value="C:plasma membrane"/>
    <property type="evidence" value="ECO:0007669"/>
    <property type="project" value="TreeGrafter"/>
</dbReference>
<dbReference type="Pfam" id="PF03918">
    <property type="entry name" value="CcmH"/>
    <property type="match status" value="1"/>
</dbReference>
<comment type="subcellular location">
    <subcellularLocation>
        <location evidence="8">Membrane</location>
        <topology evidence="8">Single-pass membrane protein</topology>
        <orientation evidence="8">Periplasmic side</orientation>
    </subcellularLocation>
</comment>
<keyword evidence="4 9" id="KW-0732">Signal</keyword>
<keyword evidence="9" id="KW-0472">Membrane</keyword>
<accession>A0A1G7BWK8</accession>
<dbReference type="GO" id="GO:0017004">
    <property type="term" value="P:cytochrome complex assembly"/>
    <property type="evidence" value="ECO:0007669"/>
    <property type="project" value="UniProtKB-KW"/>
</dbReference>
<keyword evidence="13" id="KW-1185">Reference proteome</keyword>